<evidence type="ECO:0000256" key="9">
    <source>
        <dbReference type="ARBA" id="ARBA00023065"/>
    </source>
</evidence>
<dbReference type="Pfam" id="PF06736">
    <property type="entry name" value="TMEM175"/>
    <property type="match status" value="1"/>
</dbReference>
<dbReference type="GO" id="GO:0016020">
    <property type="term" value="C:membrane"/>
    <property type="evidence" value="ECO:0007669"/>
    <property type="project" value="UniProtKB-SubCell"/>
</dbReference>
<comment type="similarity">
    <text evidence="2">Belongs to the TMEM175 family.</text>
</comment>
<sequence length="176" mass="20819">MNRGISGPEIHVNRIEALTDGVFAIAMTILVLSLEVPTRAQIADQSDLVKFVFGKNYEFLSYFISFFVIGSIWISTIRRTHILKNTDYKHLWLSLLNLFFVTTVPFTTSLLGDYSEFEFAEILFHFNILVLEIIAFIQWEYLMRNRETRISFARKFSRALIWFTIERFMFSKYSFH</sequence>
<dbReference type="AlphaFoldDB" id="A0A7C1GSQ9"/>
<feature type="transmembrane region" description="Helical" evidence="13">
    <location>
        <begin position="90"/>
        <end position="110"/>
    </location>
</feature>
<evidence type="ECO:0000256" key="7">
    <source>
        <dbReference type="ARBA" id="ARBA00022958"/>
    </source>
</evidence>
<evidence type="ECO:0000256" key="6">
    <source>
        <dbReference type="ARBA" id="ARBA00022826"/>
    </source>
</evidence>
<dbReference type="PANTHER" id="PTHR31462">
    <property type="entry name" value="ENDOSOMAL/LYSOSOMAL POTASSIUM CHANNEL TMEM175"/>
    <property type="match status" value="1"/>
</dbReference>
<evidence type="ECO:0000256" key="13">
    <source>
        <dbReference type="SAM" id="Phobius"/>
    </source>
</evidence>
<keyword evidence="11" id="KW-0407">Ion channel</keyword>
<evidence type="ECO:0000256" key="5">
    <source>
        <dbReference type="ARBA" id="ARBA00022692"/>
    </source>
</evidence>
<accession>A0A7C1GSQ9</accession>
<keyword evidence="5 13" id="KW-0812">Transmembrane</keyword>
<dbReference type="InterPro" id="IPR010617">
    <property type="entry name" value="TMEM175-like"/>
</dbReference>
<keyword evidence="6" id="KW-0631">Potassium channel</keyword>
<keyword evidence="10 13" id="KW-0472">Membrane</keyword>
<comment type="subcellular location">
    <subcellularLocation>
        <location evidence="1">Membrane</location>
        <topology evidence="1">Multi-pass membrane protein</topology>
    </subcellularLocation>
</comment>
<feature type="transmembrane region" description="Helical" evidence="13">
    <location>
        <begin position="21"/>
        <end position="39"/>
    </location>
</feature>
<name>A0A7C1GSQ9_9BACT</name>
<comment type="caution">
    <text evidence="14">The sequence shown here is derived from an EMBL/GenBank/DDBJ whole genome shotgun (WGS) entry which is preliminary data.</text>
</comment>
<dbReference type="Proteomes" id="UP000886198">
    <property type="component" value="Unassembled WGS sequence"/>
</dbReference>
<evidence type="ECO:0000256" key="3">
    <source>
        <dbReference type="ARBA" id="ARBA00022448"/>
    </source>
</evidence>
<evidence type="ECO:0000256" key="4">
    <source>
        <dbReference type="ARBA" id="ARBA00022538"/>
    </source>
</evidence>
<dbReference type="GO" id="GO:0015252">
    <property type="term" value="F:proton channel activity"/>
    <property type="evidence" value="ECO:0007669"/>
    <property type="project" value="InterPro"/>
</dbReference>
<evidence type="ECO:0000256" key="1">
    <source>
        <dbReference type="ARBA" id="ARBA00004141"/>
    </source>
</evidence>
<keyword evidence="7" id="KW-0630">Potassium</keyword>
<keyword evidence="3" id="KW-0813">Transport</keyword>
<keyword evidence="9" id="KW-0406">Ion transport</keyword>
<evidence type="ECO:0000256" key="10">
    <source>
        <dbReference type="ARBA" id="ARBA00023136"/>
    </source>
</evidence>
<evidence type="ECO:0000313" key="14">
    <source>
        <dbReference type="EMBL" id="HDP77881.1"/>
    </source>
</evidence>
<reference evidence="14" key="1">
    <citation type="journal article" date="2020" name="mSystems">
        <title>Genome- and Community-Level Interaction Insights into Carbon Utilization and Element Cycling Functions of Hydrothermarchaeota in Hydrothermal Sediment.</title>
        <authorList>
            <person name="Zhou Z."/>
            <person name="Liu Y."/>
            <person name="Xu W."/>
            <person name="Pan J."/>
            <person name="Luo Z.H."/>
            <person name="Li M."/>
        </authorList>
    </citation>
    <scope>NUCLEOTIDE SEQUENCE [LARGE SCALE GENOMIC DNA]</scope>
    <source>
        <strain evidence="14">SpSt-1179</strain>
    </source>
</reference>
<evidence type="ECO:0000256" key="11">
    <source>
        <dbReference type="ARBA" id="ARBA00023303"/>
    </source>
</evidence>
<dbReference type="EMBL" id="DSBT01000181">
    <property type="protein sequence ID" value="HDP77881.1"/>
    <property type="molecule type" value="Genomic_DNA"/>
</dbReference>
<dbReference type="GO" id="GO:0005267">
    <property type="term" value="F:potassium channel activity"/>
    <property type="evidence" value="ECO:0007669"/>
    <property type="project" value="UniProtKB-KW"/>
</dbReference>
<proteinExistence type="inferred from homology"/>
<feature type="transmembrane region" description="Helical" evidence="13">
    <location>
        <begin position="59"/>
        <end position="78"/>
    </location>
</feature>
<gene>
    <name evidence="14" type="ORF">ENN47_06825</name>
</gene>
<protein>
    <submittedName>
        <fullName evidence="14">DUF1211 domain-containing protein</fullName>
    </submittedName>
</protein>
<keyword evidence="4" id="KW-0633">Potassium transport</keyword>
<organism evidence="14">
    <name type="scientific">Mesotoga infera</name>
    <dbReference type="NCBI Taxonomy" id="1236046"/>
    <lineage>
        <taxon>Bacteria</taxon>
        <taxon>Thermotogati</taxon>
        <taxon>Thermotogota</taxon>
        <taxon>Thermotogae</taxon>
        <taxon>Kosmotogales</taxon>
        <taxon>Kosmotogaceae</taxon>
        <taxon>Mesotoga</taxon>
    </lineage>
</organism>
<keyword evidence="8 13" id="KW-1133">Transmembrane helix</keyword>
<comment type="catalytic activity">
    <reaction evidence="12">
        <text>K(+)(in) = K(+)(out)</text>
        <dbReference type="Rhea" id="RHEA:29463"/>
        <dbReference type="ChEBI" id="CHEBI:29103"/>
    </reaction>
</comment>
<evidence type="ECO:0000256" key="8">
    <source>
        <dbReference type="ARBA" id="ARBA00022989"/>
    </source>
</evidence>
<dbReference type="PANTHER" id="PTHR31462:SF5">
    <property type="entry name" value="ENDOSOMAL_LYSOSOMAL PROTON CHANNEL TMEM175"/>
    <property type="match status" value="1"/>
</dbReference>
<evidence type="ECO:0000256" key="2">
    <source>
        <dbReference type="ARBA" id="ARBA00006920"/>
    </source>
</evidence>
<feature type="transmembrane region" description="Helical" evidence="13">
    <location>
        <begin position="122"/>
        <end position="142"/>
    </location>
</feature>
<evidence type="ECO:0000256" key="12">
    <source>
        <dbReference type="ARBA" id="ARBA00034430"/>
    </source>
</evidence>